<dbReference type="EMBL" id="VSSQ01080477">
    <property type="protein sequence ID" value="MPN29670.1"/>
    <property type="molecule type" value="Genomic_DNA"/>
</dbReference>
<dbReference type="Gene3D" id="3.30.70.870">
    <property type="entry name" value="Elongation Factor G (Translational Gtpase), domain 3"/>
    <property type="match status" value="1"/>
</dbReference>
<proteinExistence type="predicted"/>
<accession>A0A645GTN6</accession>
<dbReference type="AlphaFoldDB" id="A0A645GTN6"/>
<gene>
    <name evidence="1" type="ORF">SDC9_177123</name>
</gene>
<protein>
    <recommendedName>
        <fullName evidence="2">GTP-binding protein TypA/BipA</fullName>
    </recommendedName>
</protein>
<comment type="caution">
    <text evidence="1">The sequence shown here is derived from an EMBL/GenBank/DDBJ whole genome shotgun (WGS) entry which is preliminary data.</text>
</comment>
<sequence>MALRVHDTPNGDVFDVAGRGELHLGILLENMRREGYELAVGRPRVVKNGKRNLLQIHGRGVSEQKQLDDGRCENGHSGLRIFQKLDQLFFQQSKKTASAFHHDLPPVSSLGFFHFANNRRITVKPLIMVKFRRIFSGTFPTRKTDCRKSTK</sequence>
<dbReference type="InterPro" id="IPR035647">
    <property type="entry name" value="EFG_III/V"/>
</dbReference>
<reference evidence="1" key="1">
    <citation type="submission" date="2019-08" db="EMBL/GenBank/DDBJ databases">
        <authorList>
            <person name="Kucharzyk K."/>
            <person name="Murdoch R.W."/>
            <person name="Higgins S."/>
            <person name="Loffler F."/>
        </authorList>
    </citation>
    <scope>NUCLEOTIDE SEQUENCE</scope>
</reference>
<organism evidence="1">
    <name type="scientific">bioreactor metagenome</name>
    <dbReference type="NCBI Taxonomy" id="1076179"/>
    <lineage>
        <taxon>unclassified sequences</taxon>
        <taxon>metagenomes</taxon>
        <taxon>ecological metagenomes</taxon>
    </lineage>
</organism>
<evidence type="ECO:0000313" key="1">
    <source>
        <dbReference type="EMBL" id="MPN29670.1"/>
    </source>
</evidence>
<evidence type="ECO:0008006" key="2">
    <source>
        <dbReference type="Google" id="ProtNLM"/>
    </source>
</evidence>
<name>A0A645GTN6_9ZZZZ</name>
<dbReference type="SUPFAM" id="SSF54980">
    <property type="entry name" value="EF-G C-terminal domain-like"/>
    <property type="match status" value="1"/>
</dbReference>